<proteinExistence type="predicted"/>
<dbReference type="AlphaFoldDB" id="A0A2P4XU28"/>
<dbReference type="Proteomes" id="UP000237271">
    <property type="component" value="Unassembled WGS sequence"/>
</dbReference>
<evidence type="ECO:0000313" key="3">
    <source>
        <dbReference type="EMBL" id="POM69027.1"/>
    </source>
</evidence>
<dbReference type="OrthoDB" id="167615at2759"/>
<keyword evidence="4" id="KW-1185">Reference proteome</keyword>
<accession>A0A2P4XU28</accession>
<feature type="chain" id="PRO_5015120779" evidence="2">
    <location>
        <begin position="24"/>
        <end position="275"/>
    </location>
</feature>
<feature type="compositionally biased region" description="Low complexity" evidence="1">
    <location>
        <begin position="164"/>
        <end position="174"/>
    </location>
</feature>
<keyword evidence="2" id="KW-0732">Signal</keyword>
<gene>
    <name evidence="3" type="ORF">PHPALM_14734</name>
</gene>
<evidence type="ECO:0000256" key="2">
    <source>
        <dbReference type="SAM" id="SignalP"/>
    </source>
</evidence>
<name>A0A2P4XU28_9STRA</name>
<feature type="region of interest" description="Disordered" evidence="1">
    <location>
        <begin position="143"/>
        <end position="181"/>
    </location>
</feature>
<organism evidence="3 4">
    <name type="scientific">Phytophthora palmivora</name>
    <dbReference type="NCBI Taxonomy" id="4796"/>
    <lineage>
        <taxon>Eukaryota</taxon>
        <taxon>Sar</taxon>
        <taxon>Stramenopiles</taxon>
        <taxon>Oomycota</taxon>
        <taxon>Peronosporomycetes</taxon>
        <taxon>Peronosporales</taxon>
        <taxon>Peronosporaceae</taxon>
        <taxon>Phytophthora</taxon>
    </lineage>
</organism>
<dbReference type="EMBL" id="NCKW01007965">
    <property type="protein sequence ID" value="POM69027.1"/>
    <property type="molecule type" value="Genomic_DNA"/>
</dbReference>
<evidence type="ECO:0000313" key="4">
    <source>
        <dbReference type="Proteomes" id="UP000237271"/>
    </source>
</evidence>
<comment type="caution">
    <text evidence="3">The sequence shown here is derived from an EMBL/GenBank/DDBJ whole genome shotgun (WGS) entry which is preliminary data.</text>
</comment>
<reference evidence="3 4" key="1">
    <citation type="journal article" date="2017" name="Genome Biol. Evol.">
        <title>Phytophthora megakarya and P. palmivora, closely related causal agents of cacao black pod rot, underwent increases in genome sizes and gene numbers by different mechanisms.</title>
        <authorList>
            <person name="Ali S.S."/>
            <person name="Shao J."/>
            <person name="Lary D.J."/>
            <person name="Kronmiller B."/>
            <person name="Shen D."/>
            <person name="Strem M.D."/>
            <person name="Amoako-Attah I."/>
            <person name="Akrofi A.Y."/>
            <person name="Begoude B.A."/>
            <person name="Ten Hoopen G.M."/>
            <person name="Coulibaly K."/>
            <person name="Kebe B.I."/>
            <person name="Melnick R.L."/>
            <person name="Guiltinan M.J."/>
            <person name="Tyler B.M."/>
            <person name="Meinhardt L.W."/>
            <person name="Bailey B.A."/>
        </authorList>
    </citation>
    <scope>NUCLEOTIDE SEQUENCE [LARGE SCALE GENOMIC DNA]</scope>
    <source>
        <strain evidence="4">sbr112.9</strain>
    </source>
</reference>
<protein>
    <submittedName>
        <fullName evidence="3">Cyst germination specific acidic repeat protein</fullName>
    </submittedName>
</protein>
<feature type="signal peptide" evidence="2">
    <location>
        <begin position="1"/>
        <end position="23"/>
    </location>
</feature>
<sequence>MTSRKPAAAAALAGILAAGLASADIPISVQYDATYSLPESRGYPCSGDGAKPAGDACPKAGDVATADCRPYLLSYNGAVCVAPVDAQCIIVNDDTWGCAFPKTGYNSAAEAESIAAYDGGNYDTTLDTPLGVNCEVVSDTAGSGKTTGTYGSTTPGTTEGGVTTGTYGSTTPGTTEGGVTTGNYGSTTEGVTAGSYGPSTPDINGVYGPTTPGTTEGGVTTGNYGSTTEGVTAGSYGPTTPDINGVYGPTTPGWSYDWQLWLNDTGYYRDWSYHR</sequence>
<evidence type="ECO:0000256" key="1">
    <source>
        <dbReference type="SAM" id="MobiDB-lite"/>
    </source>
</evidence>
<feature type="compositionally biased region" description="Low complexity" evidence="1">
    <location>
        <begin position="146"/>
        <end position="157"/>
    </location>
</feature>